<dbReference type="PANTHER" id="PTHR12398:SF20">
    <property type="entry name" value="PROTEIN PHOSPHATASE 1 REGULATORY INHIBITOR SUBUNIT 2"/>
    <property type="match status" value="1"/>
</dbReference>
<dbReference type="InterPro" id="IPR007062">
    <property type="entry name" value="PPI-2"/>
</dbReference>
<dbReference type="Proteomes" id="UP000274756">
    <property type="component" value="Unassembled WGS sequence"/>
</dbReference>
<comment type="similarity">
    <text evidence="1">Belongs to the protein phosphatase inhibitor 2 family.</text>
</comment>
<dbReference type="OrthoDB" id="551302at2759"/>
<dbReference type="Gene3D" id="6.10.250.1050">
    <property type="match status" value="2"/>
</dbReference>
<evidence type="ECO:0000256" key="1">
    <source>
        <dbReference type="ARBA" id="ARBA00005472"/>
    </source>
</evidence>
<evidence type="ECO:0000313" key="6">
    <source>
        <dbReference type="WBParaSite" id="DME_0000189501-mRNA-1"/>
    </source>
</evidence>
<accession>A0A0N4U4Z9</accession>
<protein>
    <submittedName>
        <fullName evidence="6">Protein phosphatase inhibitor 2</fullName>
    </submittedName>
</protein>
<evidence type="ECO:0000313" key="3">
    <source>
        <dbReference type="EMBL" id="VDN56282.1"/>
    </source>
</evidence>
<feature type="compositionally biased region" description="Basic and acidic residues" evidence="2">
    <location>
        <begin position="55"/>
        <end position="71"/>
    </location>
</feature>
<proteinExistence type="inferred from homology"/>
<dbReference type="GO" id="GO:0004864">
    <property type="term" value="F:protein phosphatase inhibitor activity"/>
    <property type="evidence" value="ECO:0007669"/>
    <property type="project" value="InterPro"/>
</dbReference>
<reference evidence="3 5" key="2">
    <citation type="submission" date="2018-11" db="EMBL/GenBank/DDBJ databases">
        <authorList>
            <consortium name="Pathogen Informatics"/>
        </authorList>
    </citation>
    <scope>NUCLEOTIDE SEQUENCE [LARGE SCALE GENOMIC DNA]</scope>
</reference>
<gene>
    <name evidence="3" type="ORF">DME_LOCUS6255</name>
</gene>
<dbReference type="EMBL" id="UYYG01001155">
    <property type="protein sequence ID" value="VDN56282.1"/>
    <property type="molecule type" value="Genomic_DNA"/>
</dbReference>
<dbReference type="STRING" id="318479.A0A0N4U4Z9"/>
<dbReference type="GO" id="GO:0009966">
    <property type="term" value="P:regulation of signal transduction"/>
    <property type="evidence" value="ECO:0007669"/>
    <property type="project" value="InterPro"/>
</dbReference>
<dbReference type="Pfam" id="PF04979">
    <property type="entry name" value="IPP-2"/>
    <property type="match status" value="1"/>
</dbReference>
<evidence type="ECO:0000256" key="2">
    <source>
        <dbReference type="SAM" id="MobiDB-lite"/>
    </source>
</evidence>
<evidence type="ECO:0000313" key="4">
    <source>
        <dbReference type="Proteomes" id="UP000038040"/>
    </source>
</evidence>
<name>A0A0N4U4Z9_DRAME</name>
<dbReference type="AlphaFoldDB" id="A0A0N4U4Z9"/>
<dbReference type="PANTHER" id="PTHR12398">
    <property type="entry name" value="PROTEIN PHOSPHATASE INHIBITOR"/>
    <property type="match status" value="1"/>
</dbReference>
<evidence type="ECO:0000313" key="5">
    <source>
        <dbReference type="Proteomes" id="UP000274756"/>
    </source>
</evidence>
<keyword evidence="5" id="KW-1185">Reference proteome</keyword>
<sequence length="174" mass="19765">MDSQSSGDAFVNDPSEFLKLKPKKSILKPSMDENKRHMEDGRAHFDEMNILATHHPADKDYGHMKIDEPKTPYHTYSDSEDDSDGKSSRPRRVSLLGAVDPIKLAEGLEASTSQPPVYADDNYSDDEELTPEQIAHKREFERKRKLHYNEGAALLRGKQLLKNEEDGSFSESME</sequence>
<dbReference type="Proteomes" id="UP000038040">
    <property type="component" value="Unplaced"/>
</dbReference>
<feature type="region of interest" description="Disordered" evidence="2">
    <location>
        <begin position="51"/>
        <end position="132"/>
    </location>
</feature>
<dbReference type="WBParaSite" id="DME_0000189501-mRNA-1">
    <property type="protein sequence ID" value="DME_0000189501-mRNA-1"/>
    <property type="gene ID" value="DME_0000189501"/>
</dbReference>
<reference evidence="6" key="1">
    <citation type="submission" date="2017-02" db="UniProtKB">
        <authorList>
            <consortium name="WormBaseParasite"/>
        </authorList>
    </citation>
    <scope>IDENTIFICATION</scope>
</reference>
<organism evidence="4 6">
    <name type="scientific">Dracunculus medinensis</name>
    <name type="common">Guinea worm</name>
    <dbReference type="NCBI Taxonomy" id="318479"/>
    <lineage>
        <taxon>Eukaryota</taxon>
        <taxon>Metazoa</taxon>
        <taxon>Ecdysozoa</taxon>
        <taxon>Nematoda</taxon>
        <taxon>Chromadorea</taxon>
        <taxon>Rhabditida</taxon>
        <taxon>Spirurina</taxon>
        <taxon>Dracunculoidea</taxon>
        <taxon>Dracunculidae</taxon>
        <taxon>Dracunculus</taxon>
    </lineage>
</organism>